<evidence type="ECO:0000313" key="3">
    <source>
        <dbReference type="Proteomes" id="UP000807469"/>
    </source>
</evidence>
<organism evidence="2 3">
    <name type="scientific">Pholiota conissans</name>
    <dbReference type="NCBI Taxonomy" id="109636"/>
    <lineage>
        <taxon>Eukaryota</taxon>
        <taxon>Fungi</taxon>
        <taxon>Dikarya</taxon>
        <taxon>Basidiomycota</taxon>
        <taxon>Agaricomycotina</taxon>
        <taxon>Agaricomycetes</taxon>
        <taxon>Agaricomycetidae</taxon>
        <taxon>Agaricales</taxon>
        <taxon>Agaricineae</taxon>
        <taxon>Strophariaceae</taxon>
        <taxon>Pholiota</taxon>
    </lineage>
</organism>
<name>A0A9P5YN00_9AGAR</name>
<dbReference type="InterPro" id="IPR010730">
    <property type="entry name" value="HET"/>
</dbReference>
<evidence type="ECO:0000313" key="2">
    <source>
        <dbReference type="EMBL" id="KAF9472757.1"/>
    </source>
</evidence>
<sequence>MQAKIHKLWPDGWEWIPVDDSLKVNIVVKNVGQYAILSHTWLREVPGEITYGDWHAKNFDESSPGYQKLVNFCKLAWLKHGLTLGWMDTICINKESSSELDESIRSMFKWYQGSTVCIAYLAETQVIPDIHHDRWFTRGWTLQELVAPRVIKFCNRDWDYFNPNIKSSDIINVDLFLLFSDTSIKAQIMQQITTATSIKPTEFFFFFQLPLSRRMQLAATRKVTREEDTAYSLMGIFEVSISTAYGEGSERAFFRLLEAILESTSDGIFDLFNW</sequence>
<gene>
    <name evidence="2" type="ORF">BDN70DRAFT_868077</name>
</gene>
<feature type="domain" description="Heterokaryon incompatibility" evidence="1">
    <location>
        <begin position="34"/>
        <end position="124"/>
    </location>
</feature>
<dbReference type="Pfam" id="PF06985">
    <property type="entry name" value="HET"/>
    <property type="match status" value="1"/>
</dbReference>
<dbReference type="PANTHER" id="PTHR10622">
    <property type="entry name" value="HET DOMAIN-CONTAINING PROTEIN"/>
    <property type="match status" value="1"/>
</dbReference>
<dbReference type="AlphaFoldDB" id="A0A9P5YN00"/>
<keyword evidence="3" id="KW-1185">Reference proteome</keyword>
<dbReference type="Proteomes" id="UP000807469">
    <property type="component" value="Unassembled WGS sequence"/>
</dbReference>
<dbReference type="OrthoDB" id="20872at2759"/>
<reference evidence="2" key="1">
    <citation type="submission" date="2020-11" db="EMBL/GenBank/DDBJ databases">
        <authorList>
            <consortium name="DOE Joint Genome Institute"/>
            <person name="Ahrendt S."/>
            <person name="Riley R."/>
            <person name="Andreopoulos W."/>
            <person name="Labutti K."/>
            <person name="Pangilinan J."/>
            <person name="Ruiz-Duenas F.J."/>
            <person name="Barrasa J.M."/>
            <person name="Sanchez-Garcia M."/>
            <person name="Camarero S."/>
            <person name="Miyauchi S."/>
            <person name="Serrano A."/>
            <person name="Linde D."/>
            <person name="Babiker R."/>
            <person name="Drula E."/>
            <person name="Ayuso-Fernandez I."/>
            <person name="Pacheco R."/>
            <person name="Padilla G."/>
            <person name="Ferreira P."/>
            <person name="Barriuso J."/>
            <person name="Kellner H."/>
            <person name="Castanera R."/>
            <person name="Alfaro M."/>
            <person name="Ramirez L."/>
            <person name="Pisabarro A.G."/>
            <person name="Kuo A."/>
            <person name="Tritt A."/>
            <person name="Lipzen A."/>
            <person name="He G."/>
            <person name="Yan M."/>
            <person name="Ng V."/>
            <person name="Cullen D."/>
            <person name="Martin F."/>
            <person name="Rosso M.-N."/>
            <person name="Henrissat B."/>
            <person name="Hibbett D."/>
            <person name="Martinez A.T."/>
            <person name="Grigoriev I.V."/>
        </authorList>
    </citation>
    <scope>NUCLEOTIDE SEQUENCE</scope>
    <source>
        <strain evidence="2">CIRM-BRFM 674</strain>
    </source>
</reference>
<dbReference type="PANTHER" id="PTHR10622:SF12">
    <property type="entry name" value="HET DOMAIN-CONTAINING PROTEIN"/>
    <property type="match status" value="1"/>
</dbReference>
<evidence type="ECO:0000259" key="1">
    <source>
        <dbReference type="Pfam" id="PF06985"/>
    </source>
</evidence>
<proteinExistence type="predicted"/>
<comment type="caution">
    <text evidence="2">The sequence shown here is derived from an EMBL/GenBank/DDBJ whole genome shotgun (WGS) entry which is preliminary data.</text>
</comment>
<dbReference type="EMBL" id="MU155501">
    <property type="protein sequence ID" value="KAF9472757.1"/>
    <property type="molecule type" value="Genomic_DNA"/>
</dbReference>
<protein>
    <recommendedName>
        <fullName evidence="1">Heterokaryon incompatibility domain-containing protein</fullName>
    </recommendedName>
</protein>
<feature type="non-terminal residue" evidence="2">
    <location>
        <position position="274"/>
    </location>
</feature>
<accession>A0A9P5YN00</accession>